<dbReference type="GO" id="GO:0006412">
    <property type="term" value="P:translation"/>
    <property type="evidence" value="ECO:0007669"/>
    <property type="project" value="UniProtKB-UniRule"/>
</dbReference>
<dbReference type="EMBL" id="LR778175">
    <property type="protein sequence ID" value="CAB1274843.1"/>
    <property type="molecule type" value="Genomic_DNA"/>
</dbReference>
<dbReference type="NCBIfam" id="TIGR01308">
    <property type="entry name" value="rpmD_bact"/>
    <property type="match status" value="1"/>
</dbReference>
<reference evidence="7 8" key="1">
    <citation type="submission" date="2020-03" db="EMBL/GenBank/DDBJ databases">
        <authorList>
            <person name="Picone N."/>
        </authorList>
    </citation>
    <scope>NUCLEOTIDE SEQUENCE [LARGE SCALE GENOMIC DNA]</scope>
    <source>
        <strain evidence="7">NSCAC1</strain>
    </source>
</reference>
<evidence type="ECO:0000256" key="4">
    <source>
        <dbReference type="ARBA" id="ARBA00023274"/>
    </source>
</evidence>
<evidence type="ECO:0000259" key="6">
    <source>
        <dbReference type="Pfam" id="PF00327"/>
    </source>
</evidence>
<dbReference type="InterPro" id="IPR005996">
    <property type="entry name" value="Ribosomal_uL30_bac-type"/>
</dbReference>
<accession>A0A7G1Q866</accession>
<dbReference type="RefSeq" id="WP_197744733.1">
    <property type="nucleotide sequence ID" value="NZ_LR778175.1"/>
</dbReference>
<organism evidence="7 8">
    <name type="scientific">Candidatus Nitrosacidococcus tergens</name>
    <dbReference type="NCBI Taxonomy" id="553981"/>
    <lineage>
        <taxon>Bacteria</taxon>
        <taxon>Pseudomonadati</taxon>
        <taxon>Pseudomonadota</taxon>
        <taxon>Gammaproteobacteria</taxon>
        <taxon>Chromatiales</taxon>
        <taxon>Chromatiaceae</taxon>
        <taxon>Candidatus Nitrosacidococcus</taxon>
    </lineage>
</organism>
<dbReference type="InterPro" id="IPR036919">
    <property type="entry name" value="Ribo_uL30_ferredoxin-like_sf"/>
</dbReference>
<feature type="domain" description="Large ribosomal subunit protein uL30-like ferredoxin-like fold" evidence="6">
    <location>
        <begin position="8"/>
        <end position="57"/>
    </location>
</feature>
<evidence type="ECO:0000313" key="8">
    <source>
        <dbReference type="Proteomes" id="UP000516072"/>
    </source>
</evidence>
<dbReference type="SUPFAM" id="SSF55129">
    <property type="entry name" value="Ribosomal protein L30p/L7e"/>
    <property type="match status" value="1"/>
</dbReference>
<gene>
    <name evidence="5 7" type="primary">rpmD</name>
    <name evidence="7" type="ORF">NSCAC_0371</name>
</gene>
<keyword evidence="8" id="KW-1185">Reference proteome</keyword>
<dbReference type="KEGG" id="ntg:NSCAC_0371"/>
<evidence type="ECO:0000313" key="7">
    <source>
        <dbReference type="EMBL" id="CAB1274843.1"/>
    </source>
</evidence>
<evidence type="ECO:0000256" key="1">
    <source>
        <dbReference type="ARBA" id="ARBA00007594"/>
    </source>
</evidence>
<dbReference type="Pfam" id="PF00327">
    <property type="entry name" value="Ribosomal_L30"/>
    <property type="match status" value="1"/>
</dbReference>
<comment type="similarity">
    <text evidence="1 5">Belongs to the universal ribosomal protein uL30 family.</text>
</comment>
<dbReference type="Gene3D" id="3.30.1390.20">
    <property type="entry name" value="Ribosomal protein L30, ferredoxin-like fold domain"/>
    <property type="match status" value="1"/>
</dbReference>
<dbReference type="GO" id="GO:0015934">
    <property type="term" value="C:large ribosomal subunit"/>
    <property type="evidence" value="ECO:0007669"/>
    <property type="project" value="InterPro"/>
</dbReference>
<dbReference type="PIRSF" id="PIRSF002211">
    <property type="entry name" value="Ribosomal_L30_bac-type"/>
    <property type="match status" value="1"/>
</dbReference>
<dbReference type="InterPro" id="IPR016082">
    <property type="entry name" value="Ribosomal_uL30_ferredoxin-like"/>
</dbReference>
<evidence type="ECO:0000256" key="3">
    <source>
        <dbReference type="ARBA" id="ARBA00022980"/>
    </source>
</evidence>
<dbReference type="AlphaFoldDB" id="A0A7G1Q866"/>
<evidence type="ECO:0000256" key="2">
    <source>
        <dbReference type="ARBA" id="ARBA00011838"/>
    </source>
</evidence>
<dbReference type="HAMAP" id="MF_01371_B">
    <property type="entry name" value="Ribosomal_uL30_B"/>
    <property type="match status" value="1"/>
</dbReference>
<protein>
    <recommendedName>
        <fullName evidence="5">Large ribosomal subunit protein uL30</fullName>
    </recommendedName>
</protein>
<dbReference type="Proteomes" id="UP000516072">
    <property type="component" value="Chromosome"/>
</dbReference>
<sequence>MNNKNRIQVVLVKSLIGRLERHKKCAIGLGLRRIGKSAAVYDTPENRGMIKEISYLIKINDN</sequence>
<keyword evidence="4 5" id="KW-0687">Ribonucleoprotein</keyword>
<proteinExistence type="inferred from homology"/>
<dbReference type="CDD" id="cd01658">
    <property type="entry name" value="Ribosomal_L30"/>
    <property type="match status" value="1"/>
</dbReference>
<dbReference type="GO" id="GO:0003735">
    <property type="term" value="F:structural constituent of ribosome"/>
    <property type="evidence" value="ECO:0007669"/>
    <property type="project" value="InterPro"/>
</dbReference>
<name>A0A7G1Q866_9GAMM</name>
<evidence type="ECO:0000256" key="5">
    <source>
        <dbReference type="HAMAP-Rule" id="MF_01371"/>
    </source>
</evidence>
<comment type="subunit">
    <text evidence="2 5">Part of the 50S ribosomal subunit.</text>
</comment>
<keyword evidence="3 5" id="KW-0689">Ribosomal protein</keyword>